<evidence type="ECO:0000313" key="3">
    <source>
        <dbReference type="EMBL" id="JAT77893.1"/>
    </source>
</evidence>
<proteinExistence type="predicted"/>
<sequence>GTRGRRQGAICYRRNTGGRRTPVAQRSSLMASVRSECSDFPSPGLWKKVETWETADPQDSIPAQHVPSMGVFYTSDTLLAPTSPAASVRGLGAQDSGPGDLCLLEEGMQGHACDQDQKLQHDLGDLQDVLEAATRRAEGAEARAADAELALDSALDAVRELRAGNAELAGALEEARAASRAKAARAEALARELEEWRGAAARADAVARDATRRMTAALQRAQVMELTIAGLKRGAGARGEGCATASGEEVPPRPPPSGRETRGGAAGAASRCGAPGLAPAVGFLLPSSAEPLSHSRNTSHPSHPRGSEESDAPTPRSAAPSDAGSPFGSDFTLRELLQRTAALEARLLEAGTEKNGLQAELARLPVSSAGRTIRERRRREEIEARLDDLEREMSGLRLELKRSGCR</sequence>
<evidence type="ECO:0008006" key="4">
    <source>
        <dbReference type="Google" id="ProtNLM"/>
    </source>
</evidence>
<evidence type="ECO:0000256" key="2">
    <source>
        <dbReference type="SAM" id="MobiDB-lite"/>
    </source>
</evidence>
<protein>
    <recommendedName>
        <fullName evidence="4">Enkurin domain-containing protein</fullName>
    </recommendedName>
</protein>
<reference evidence="3" key="1">
    <citation type="submission" date="2015-08" db="EMBL/GenBank/DDBJ databases">
        <authorList>
            <person name="Babu N.S."/>
            <person name="Beckwith C.J."/>
            <person name="Beseler K.G."/>
            <person name="Brison A."/>
            <person name="Carone J.V."/>
            <person name="Caskin T.P."/>
            <person name="Diamond M."/>
            <person name="Durham M.E."/>
            <person name="Foxe J.M."/>
            <person name="Go M."/>
            <person name="Henderson B.A."/>
            <person name="Jones I.B."/>
            <person name="McGettigan J.A."/>
            <person name="Micheletti S.J."/>
            <person name="Nasrallah M.E."/>
            <person name="Ortiz D."/>
            <person name="Piller C.R."/>
            <person name="Privatt S.R."/>
            <person name="Schneider S.L."/>
            <person name="Sharp S."/>
            <person name="Smith T.C."/>
            <person name="Stanton J.D."/>
            <person name="Ullery H.E."/>
            <person name="Wilson R.J."/>
            <person name="Serrano M.G."/>
            <person name="Buck G."/>
            <person name="Lee V."/>
            <person name="Wang Y."/>
            <person name="Carvalho R."/>
            <person name="Voegtly L."/>
            <person name="Shi R."/>
            <person name="Duckworth R."/>
            <person name="Johnson A."/>
            <person name="Loviza R."/>
            <person name="Walstead R."/>
            <person name="Shah Z."/>
            <person name="Kiflezghi M."/>
            <person name="Wade K."/>
            <person name="Ball S.L."/>
            <person name="Bradley K.W."/>
            <person name="Asai D.J."/>
            <person name="Bowman C.A."/>
            <person name="Russell D.A."/>
            <person name="Pope W.H."/>
            <person name="Jacobs-Sera D."/>
            <person name="Hendrix R.W."/>
            <person name="Hatfull G.F."/>
        </authorList>
    </citation>
    <scope>NUCLEOTIDE SEQUENCE</scope>
</reference>
<name>A0A1D2AG12_AUXPR</name>
<dbReference type="AlphaFoldDB" id="A0A1D2AG12"/>
<dbReference type="EMBL" id="GDKF01000729">
    <property type="protein sequence ID" value="JAT77893.1"/>
    <property type="molecule type" value="Transcribed_RNA"/>
</dbReference>
<feature type="region of interest" description="Disordered" evidence="2">
    <location>
        <begin position="287"/>
        <end position="329"/>
    </location>
</feature>
<evidence type="ECO:0000256" key="1">
    <source>
        <dbReference type="SAM" id="Coils"/>
    </source>
</evidence>
<organism evidence="3">
    <name type="scientific">Auxenochlorella protothecoides</name>
    <name type="common">Green microalga</name>
    <name type="synonym">Chlorella protothecoides</name>
    <dbReference type="NCBI Taxonomy" id="3075"/>
    <lineage>
        <taxon>Eukaryota</taxon>
        <taxon>Viridiplantae</taxon>
        <taxon>Chlorophyta</taxon>
        <taxon>core chlorophytes</taxon>
        <taxon>Trebouxiophyceae</taxon>
        <taxon>Chlorellales</taxon>
        <taxon>Chlorellaceae</taxon>
        <taxon>Auxenochlorella</taxon>
    </lineage>
</organism>
<feature type="coiled-coil region" evidence="1">
    <location>
        <begin position="372"/>
        <end position="406"/>
    </location>
</feature>
<feature type="non-terminal residue" evidence="3">
    <location>
        <position position="1"/>
    </location>
</feature>
<feature type="coiled-coil region" evidence="1">
    <location>
        <begin position="123"/>
        <end position="192"/>
    </location>
</feature>
<gene>
    <name evidence="3" type="ORF">g.20235</name>
</gene>
<accession>A0A1D2AG12</accession>
<feature type="region of interest" description="Disordered" evidence="2">
    <location>
        <begin position="236"/>
        <end position="271"/>
    </location>
</feature>
<keyword evidence="1" id="KW-0175">Coiled coil</keyword>